<dbReference type="PANTHER" id="PTHR31121:SF6">
    <property type="entry name" value="ALPHA-1,2 MANNOSYLTRANSFERASE KTR1"/>
    <property type="match status" value="1"/>
</dbReference>
<comment type="caution">
    <text evidence="4">The sequence shown here is derived from an EMBL/GenBank/DDBJ whole genome shotgun (WGS) entry which is preliminary data.</text>
</comment>
<dbReference type="AlphaFoldDB" id="A0A9W7YJ86"/>
<dbReference type="SUPFAM" id="SSF53448">
    <property type="entry name" value="Nucleotide-diphospho-sugar transferases"/>
    <property type="match status" value="1"/>
</dbReference>
<dbReference type="OrthoDB" id="439943at2759"/>
<proteinExistence type="inferred from homology"/>
<accession>A0A9W7YJ86</accession>
<sequence>MHFNCGFALLNVLVGVLLALLARQRAGSVPEGPAPVLLDGVDVAAYQPGAARPVRAAFVVLVRNSELHGMKRAMRQVEDRFNSRFNYPYVFLNDVPFTDEFKAGTAAMTKANVSFGTIPHEHWSYPAWINQTYARECREDMHRRGVFYALSESYRHMCRFNSGFFFRHPLLADVDYYWRIEPDVEYPCDITYDPFLFMHRRGIKYGYTIALHEYPETIPTLWATVKEFVAQRPGFVRHVNGYRWLSGDGGATYNGCHFWSNFEIGALAVFRSEEYLAYFEHLDRAGGFFYERWGDAPVHSIAAALLLAKDEVHWFHDIGYYHNPWLNCPQDAAAQARCHCDPSKSAEHHYWASCTREWPALPGPNTTASEQAAIGHGVERMASPGRTLGFR</sequence>
<evidence type="ECO:0000313" key="4">
    <source>
        <dbReference type="EMBL" id="KAJ1736012.1"/>
    </source>
</evidence>
<evidence type="ECO:0000313" key="5">
    <source>
        <dbReference type="Proteomes" id="UP001143981"/>
    </source>
</evidence>
<dbReference type="PANTHER" id="PTHR31121">
    <property type="entry name" value="ALPHA-1,2 MANNOSYLTRANSFERASE KTR1"/>
    <property type="match status" value="1"/>
</dbReference>
<comment type="similarity">
    <text evidence="1">Belongs to the glycosyltransferase 15 family.</text>
</comment>
<dbReference type="GO" id="GO:0005794">
    <property type="term" value="C:Golgi apparatus"/>
    <property type="evidence" value="ECO:0007669"/>
    <property type="project" value="TreeGrafter"/>
</dbReference>
<evidence type="ECO:0008006" key="6">
    <source>
        <dbReference type="Google" id="ProtNLM"/>
    </source>
</evidence>
<dbReference type="FunFam" id="3.90.550.10:FF:000051">
    <property type="entry name" value="Alpha-1,2-mannosyltransferase (Ktr4)"/>
    <property type="match status" value="1"/>
</dbReference>
<keyword evidence="2" id="KW-0808">Transferase</keyword>
<keyword evidence="3" id="KW-0732">Signal</keyword>
<dbReference type="GO" id="GO:0016020">
    <property type="term" value="C:membrane"/>
    <property type="evidence" value="ECO:0007669"/>
    <property type="project" value="InterPro"/>
</dbReference>
<organism evidence="4 5">
    <name type="scientific">Coemansia biformis</name>
    <dbReference type="NCBI Taxonomy" id="1286918"/>
    <lineage>
        <taxon>Eukaryota</taxon>
        <taxon>Fungi</taxon>
        <taxon>Fungi incertae sedis</taxon>
        <taxon>Zoopagomycota</taxon>
        <taxon>Kickxellomycotina</taxon>
        <taxon>Kickxellomycetes</taxon>
        <taxon>Kickxellales</taxon>
        <taxon>Kickxellaceae</taxon>
        <taxon>Coemansia</taxon>
    </lineage>
</organism>
<dbReference type="EMBL" id="JANBOI010000005">
    <property type="protein sequence ID" value="KAJ1736012.1"/>
    <property type="molecule type" value="Genomic_DNA"/>
</dbReference>
<dbReference type="InterPro" id="IPR002685">
    <property type="entry name" value="Glyco_trans_15"/>
</dbReference>
<dbReference type="Proteomes" id="UP001143981">
    <property type="component" value="Unassembled WGS sequence"/>
</dbReference>
<feature type="signal peptide" evidence="3">
    <location>
        <begin position="1"/>
        <end position="19"/>
    </location>
</feature>
<dbReference type="GO" id="GO:0000026">
    <property type="term" value="F:alpha-1,2-mannosyltransferase activity"/>
    <property type="evidence" value="ECO:0007669"/>
    <property type="project" value="TreeGrafter"/>
</dbReference>
<dbReference type="InterPro" id="IPR029044">
    <property type="entry name" value="Nucleotide-diphossugar_trans"/>
</dbReference>
<evidence type="ECO:0000256" key="3">
    <source>
        <dbReference type="SAM" id="SignalP"/>
    </source>
</evidence>
<keyword evidence="5" id="KW-1185">Reference proteome</keyword>
<feature type="chain" id="PRO_5040969634" description="Glycosyltransferase family 15 protein" evidence="3">
    <location>
        <begin position="20"/>
        <end position="391"/>
    </location>
</feature>
<evidence type="ECO:0000256" key="1">
    <source>
        <dbReference type="ARBA" id="ARBA00007677"/>
    </source>
</evidence>
<dbReference type="Gene3D" id="3.90.550.10">
    <property type="entry name" value="Spore Coat Polysaccharide Biosynthesis Protein SpsA, Chain A"/>
    <property type="match status" value="1"/>
</dbReference>
<name>A0A9W7YJ86_9FUNG</name>
<evidence type="ECO:0000256" key="2">
    <source>
        <dbReference type="ARBA" id="ARBA00022679"/>
    </source>
</evidence>
<dbReference type="GO" id="GO:0006487">
    <property type="term" value="P:protein N-linked glycosylation"/>
    <property type="evidence" value="ECO:0007669"/>
    <property type="project" value="TreeGrafter"/>
</dbReference>
<dbReference type="GO" id="GO:0000032">
    <property type="term" value="P:cell wall mannoprotein biosynthetic process"/>
    <property type="evidence" value="ECO:0007669"/>
    <property type="project" value="TreeGrafter"/>
</dbReference>
<protein>
    <recommendedName>
        <fullName evidence="6">Glycosyltransferase family 15 protein</fullName>
    </recommendedName>
</protein>
<dbReference type="Pfam" id="PF01793">
    <property type="entry name" value="Glyco_transf_15"/>
    <property type="match status" value="1"/>
</dbReference>
<gene>
    <name evidence="4" type="ORF">LPJ61_000229</name>
</gene>
<reference evidence="4" key="1">
    <citation type="submission" date="2022-07" db="EMBL/GenBank/DDBJ databases">
        <title>Phylogenomic reconstructions and comparative analyses of Kickxellomycotina fungi.</title>
        <authorList>
            <person name="Reynolds N.K."/>
            <person name="Stajich J.E."/>
            <person name="Barry K."/>
            <person name="Grigoriev I.V."/>
            <person name="Crous P."/>
            <person name="Smith M.E."/>
        </authorList>
    </citation>
    <scope>NUCLEOTIDE SEQUENCE</scope>
    <source>
        <strain evidence="4">BCRC 34381</strain>
    </source>
</reference>